<accession>A0A974PJN9</accession>
<evidence type="ECO:0000313" key="2">
    <source>
        <dbReference type="EMBL" id="QRG04456.1"/>
    </source>
</evidence>
<dbReference type="InterPro" id="IPR051321">
    <property type="entry name" value="PHA/PHB_synthase"/>
</dbReference>
<protein>
    <recommendedName>
        <fullName evidence="1">PHB de-polymerase C-terminal domain-containing protein</fullName>
    </recommendedName>
</protein>
<dbReference type="Pfam" id="PF06850">
    <property type="entry name" value="PHB_depo_C"/>
    <property type="match status" value="1"/>
</dbReference>
<dbReference type="InterPro" id="IPR029058">
    <property type="entry name" value="AB_hydrolase_fold"/>
</dbReference>
<proteinExistence type="predicted"/>
<dbReference type="RefSeq" id="WP_203191333.1">
    <property type="nucleotide sequence ID" value="NZ_CP063362.1"/>
</dbReference>
<dbReference type="KEGG" id="xdi:EZH22_14665"/>
<dbReference type="Gene3D" id="3.40.50.1820">
    <property type="entry name" value="alpha/beta hydrolase"/>
    <property type="match status" value="1"/>
</dbReference>
<gene>
    <name evidence="2" type="ORF">EZH22_14665</name>
</gene>
<reference evidence="2 3" key="1">
    <citation type="submission" date="2020-10" db="EMBL/GenBank/DDBJ databases">
        <title>Degradation of 1,4-Dioxane by Xanthobacter sp. YN2, via a Novel Group-2 Soluble Di-Iron Monooxygenase.</title>
        <authorList>
            <person name="Ma F."/>
            <person name="Wang Y."/>
            <person name="Yang J."/>
            <person name="Guo H."/>
            <person name="Su D."/>
            <person name="Yu L."/>
        </authorList>
    </citation>
    <scope>NUCLEOTIDE SEQUENCE [LARGE SCALE GENOMIC DNA]</scope>
    <source>
        <strain evidence="2 3">YN2</strain>
    </source>
</reference>
<dbReference type="PANTHER" id="PTHR36837:SF4">
    <property type="entry name" value="BLR0908 PROTEIN"/>
    <property type="match status" value="1"/>
</dbReference>
<dbReference type="InterPro" id="IPR009656">
    <property type="entry name" value="PHB_depo_C"/>
</dbReference>
<feature type="domain" description="PHB de-polymerase C-terminal" evidence="1">
    <location>
        <begin position="176"/>
        <end position="373"/>
    </location>
</feature>
<dbReference type="AlphaFoldDB" id="A0A974PJN9"/>
<keyword evidence="3" id="KW-1185">Reference proteome</keyword>
<evidence type="ECO:0000313" key="3">
    <source>
        <dbReference type="Proteomes" id="UP000596427"/>
    </source>
</evidence>
<name>A0A974PJN9_9HYPH</name>
<dbReference type="Proteomes" id="UP000596427">
    <property type="component" value="Chromosome"/>
</dbReference>
<evidence type="ECO:0000259" key="1">
    <source>
        <dbReference type="Pfam" id="PF06850"/>
    </source>
</evidence>
<dbReference type="PANTHER" id="PTHR36837">
    <property type="entry name" value="POLY(3-HYDROXYALKANOATE) POLYMERASE SUBUNIT PHAC"/>
    <property type="match status" value="1"/>
</dbReference>
<organism evidence="2 3">
    <name type="scientific">Xanthobacter dioxanivorans</name>
    <dbReference type="NCBI Taxonomy" id="2528964"/>
    <lineage>
        <taxon>Bacteria</taxon>
        <taxon>Pseudomonadati</taxon>
        <taxon>Pseudomonadota</taxon>
        <taxon>Alphaproteobacteria</taxon>
        <taxon>Hyphomicrobiales</taxon>
        <taxon>Xanthobacteraceae</taxon>
        <taxon>Xanthobacter</taxon>
    </lineage>
</organism>
<sequence length="396" mass="42032">MWLDDLRPMRRPTEDGGLSEHAFRPFGIGRADAGPGEVRDAVAARLPFGQLRTFSRLDAASAPGPGRRVLVVAPIAGGFPFLMRDLVVALLGIADTVGVTEWPDARYVPLDAGRFGFAENCMETAQMARALGDDGDEAGRQGVHMVGVCQGALPAFAAACLLAEAGEPPASLSLMGGPIDPARNPTRLWRVLQERSLEALEAQVIETVSQALPGAGRRIFPAWRQVDTFALYLWRQGLSGGELPLRLAFDDGDDPLRFPLARLCWNMMDVDGAFFMENVATIFRQNAIARGTLEVGGRPARGTALTRTALLTVEGADDDISAPTQTEVAHALCPNLPAGLRRRLTLPGAGHFSLFYGRKMRSIIIPALAEVMAAGAAAHVAAHAAGDADGGGQPAE</sequence>
<dbReference type="EMBL" id="CP063362">
    <property type="protein sequence ID" value="QRG04456.1"/>
    <property type="molecule type" value="Genomic_DNA"/>
</dbReference>
<dbReference type="SUPFAM" id="SSF53474">
    <property type="entry name" value="alpha/beta-Hydrolases"/>
    <property type="match status" value="1"/>
</dbReference>